<evidence type="ECO:0000259" key="1">
    <source>
        <dbReference type="Pfam" id="PF14355"/>
    </source>
</evidence>
<dbReference type="Pfam" id="PF14355">
    <property type="entry name" value="Abi_C"/>
    <property type="match status" value="1"/>
</dbReference>
<evidence type="ECO:0000313" key="2">
    <source>
        <dbReference type="EMBL" id="AOJ02242.1"/>
    </source>
</evidence>
<accession>A0A1B4FFE6</accession>
<dbReference type="EMBL" id="CP013386">
    <property type="protein sequence ID" value="AOJ02242.1"/>
    <property type="molecule type" value="Genomic_DNA"/>
</dbReference>
<gene>
    <name evidence="2" type="ORF">WS70_10740</name>
</gene>
<sequence>MSSLTSRDRRCLEPFLDMGSGFVLNFSDRTMGEFFQEQVGVNIYDEKYQFKGTSKAKRMRAFWELESDHLVARALAALIEWGEAFRCLPDDPQLRAAVEAIVDRLKLSSLVPEADAFTASVNALDFAAAAKHIRAAIEANEPATALDRVHVFMMKFLRTLCERRGIAVTREKPLHSLMGEYVKHLRGAGHIESEMTERILKTSISNLEAMNAVRNDQSLAHDNPMLNHDEAVLIVSHIGGLVRFLKTIEAKIQANQS</sequence>
<evidence type="ECO:0000313" key="3">
    <source>
        <dbReference type="Proteomes" id="UP000062519"/>
    </source>
</evidence>
<keyword evidence="3" id="KW-1185">Reference proteome</keyword>
<feature type="domain" description="Abortive infection protein-like C-terminal" evidence="1">
    <location>
        <begin position="175"/>
        <end position="245"/>
    </location>
</feature>
<reference evidence="2 3" key="1">
    <citation type="submission" date="2015-12" db="EMBL/GenBank/DDBJ databases">
        <title>Diversity of Burkholderia near neighbor genomes.</title>
        <authorList>
            <person name="Sahl J."/>
            <person name="Wagner D."/>
            <person name="Keim P."/>
        </authorList>
    </citation>
    <scope>NUCLEOTIDE SEQUENCE [LARGE SCALE GENOMIC DNA]</scope>
    <source>
        <strain evidence="2 3">BDU6</strain>
    </source>
</reference>
<dbReference type="RefSeq" id="WP_059598006.1">
    <property type="nucleotide sequence ID" value="NZ_CP013386.1"/>
</dbReference>
<dbReference type="Proteomes" id="UP000062519">
    <property type="component" value="Chromosome 1"/>
</dbReference>
<protein>
    <submittedName>
        <fullName evidence="2">Abortive infection family protein</fullName>
    </submittedName>
</protein>
<dbReference type="AlphaFoldDB" id="A0A1B4FFE6"/>
<organism evidence="2 3">
    <name type="scientific">Burkholderia mayonis</name>
    <dbReference type="NCBI Taxonomy" id="1385591"/>
    <lineage>
        <taxon>Bacteria</taxon>
        <taxon>Pseudomonadati</taxon>
        <taxon>Pseudomonadota</taxon>
        <taxon>Betaproteobacteria</taxon>
        <taxon>Burkholderiales</taxon>
        <taxon>Burkholderiaceae</taxon>
        <taxon>Burkholderia</taxon>
        <taxon>pseudomallei group</taxon>
    </lineage>
</organism>
<dbReference type="KEGG" id="buu:WS70_10740"/>
<dbReference type="InterPro" id="IPR026001">
    <property type="entry name" value="Abi-like_C"/>
</dbReference>
<proteinExistence type="predicted"/>
<name>A0A1B4FFE6_9BURK</name>